<keyword evidence="2" id="KW-0472">Membrane</keyword>
<dbReference type="AlphaFoldDB" id="A0A7Z9BI77"/>
<dbReference type="PROSITE" id="PS51257">
    <property type="entry name" value="PROKAR_LIPOPROTEIN"/>
    <property type="match status" value="1"/>
</dbReference>
<evidence type="ECO:0000256" key="1">
    <source>
        <dbReference type="SAM" id="MobiDB-lite"/>
    </source>
</evidence>
<dbReference type="EMBL" id="CZCS02000013">
    <property type="protein sequence ID" value="VXD14629.1"/>
    <property type="molecule type" value="Genomic_DNA"/>
</dbReference>
<feature type="compositionally biased region" description="Polar residues" evidence="1">
    <location>
        <begin position="69"/>
        <end position="80"/>
    </location>
</feature>
<dbReference type="Proteomes" id="UP000182190">
    <property type="component" value="Unassembled WGS sequence"/>
</dbReference>
<keyword evidence="2" id="KW-1133">Transmembrane helix</keyword>
<comment type="caution">
    <text evidence="3">The sequence shown here is derived from an EMBL/GenBank/DDBJ whole genome shotgun (WGS) entry which is preliminary data.</text>
</comment>
<sequence>MLSFNLKNRLPNRPILQYGLLVLTACMICVTLTKLPDWVNSHSPTPEKEILVRHFLSHSSEIASYYQHTTPSVSSQNQKPPRNFPKWF</sequence>
<reference evidence="3" key="1">
    <citation type="submission" date="2019-10" db="EMBL/GenBank/DDBJ databases">
        <authorList>
            <consortium name="Genoscope - CEA"/>
            <person name="William W."/>
        </authorList>
    </citation>
    <scope>NUCLEOTIDE SEQUENCE [LARGE SCALE GENOMIC DNA]</scope>
    <source>
        <strain evidence="3">BBR_PRJEB10994</strain>
    </source>
</reference>
<keyword evidence="2" id="KW-0812">Transmembrane</keyword>
<evidence type="ECO:0000256" key="2">
    <source>
        <dbReference type="SAM" id="Phobius"/>
    </source>
</evidence>
<gene>
    <name evidence="3" type="ORF">PL9631_110088</name>
</gene>
<organism evidence="3 4">
    <name type="scientific">Planktothrix paucivesiculata PCC 9631</name>
    <dbReference type="NCBI Taxonomy" id="671071"/>
    <lineage>
        <taxon>Bacteria</taxon>
        <taxon>Bacillati</taxon>
        <taxon>Cyanobacteriota</taxon>
        <taxon>Cyanophyceae</taxon>
        <taxon>Oscillatoriophycideae</taxon>
        <taxon>Oscillatoriales</taxon>
        <taxon>Microcoleaceae</taxon>
        <taxon>Planktothrix</taxon>
    </lineage>
</organism>
<evidence type="ECO:0000313" key="4">
    <source>
        <dbReference type="Proteomes" id="UP000182190"/>
    </source>
</evidence>
<feature type="transmembrane region" description="Helical" evidence="2">
    <location>
        <begin position="15"/>
        <end position="33"/>
    </location>
</feature>
<evidence type="ECO:0000313" key="3">
    <source>
        <dbReference type="EMBL" id="VXD14629.1"/>
    </source>
</evidence>
<protein>
    <submittedName>
        <fullName evidence="3">Uncharacterized protein</fullName>
    </submittedName>
</protein>
<proteinExistence type="predicted"/>
<accession>A0A7Z9BI77</accession>
<feature type="region of interest" description="Disordered" evidence="1">
    <location>
        <begin position="69"/>
        <end position="88"/>
    </location>
</feature>
<name>A0A7Z9BI77_9CYAN</name>
<keyword evidence="4" id="KW-1185">Reference proteome</keyword>